<comment type="caution">
    <text evidence="2">The sequence shown here is derived from an EMBL/GenBank/DDBJ whole genome shotgun (WGS) entry which is preliminary data.</text>
</comment>
<keyword evidence="3" id="KW-1185">Reference proteome</keyword>
<evidence type="ECO:0000313" key="3">
    <source>
        <dbReference type="Proteomes" id="UP001597368"/>
    </source>
</evidence>
<protein>
    <submittedName>
        <fullName evidence="2">Uncharacterized protein</fullName>
    </submittedName>
</protein>
<sequence length="205" mass="21440">MGTISDRVPLRDDRPLAGPAERWIAACDPTSAEPAPAPTRPPRRAPPAAGGTPNLGGTASWEDAVGRRPTIDRAELERLVGAGMSVRELAAHFGVSESGVLQAKRAAGLAKPQLDHGGALPWTLSRTHAQSGPATNLRNLSAAAQGARVAPERLNTALRWARRLVEQGLDVAYDPVEGFTEVPAPPSGSHVAEVLGRAVKVLEAD</sequence>
<proteinExistence type="predicted"/>
<dbReference type="Proteomes" id="UP001597368">
    <property type="component" value="Unassembled WGS sequence"/>
</dbReference>
<evidence type="ECO:0000313" key="2">
    <source>
        <dbReference type="EMBL" id="MFD1937528.1"/>
    </source>
</evidence>
<gene>
    <name evidence="2" type="ORF">ACFSKW_39280</name>
</gene>
<feature type="region of interest" description="Disordered" evidence="1">
    <location>
        <begin position="25"/>
        <end position="68"/>
    </location>
</feature>
<organism evidence="2 3">
    <name type="scientific">Nonomuraea mangrovi</name>
    <dbReference type="NCBI Taxonomy" id="2316207"/>
    <lineage>
        <taxon>Bacteria</taxon>
        <taxon>Bacillati</taxon>
        <taxon>Actinomycetota</taxon>
        <taxon>Actinomycetes</taxon>
        <taxon>Streptosporangiales</taxon>
        <taxon>Streptosporangiaceae</taxon>
        <taxon>Nonomuraea</taxon>
    </lineage>
</organism>
<name>A0ABW4T816_9ACTN</name>
<evidence type="ECO:0000256" key="1">
    <source>
        <dbReference type="SAM" id="MobiDB-lite"/>
    </source>
</evidence>
<accession>A0ABW4T816</accession>
<reference evidence="3" key="1">
    <citation type="journal article" date="2019" name="Int. J. Syst. Evol. Microbiol.">
        <title>The Global Catalogue of Microorganisms (GCM) 10K type strain sequencing project: providing services to taxonomists for standard genome sequencing and annotation.</title>
        <authorList>
            <consortium name="The Broad Institute Genomics Platform"/>
            <consortium name="The Broad Institute Genome Sequencing Center for Infectious Disease"/>
            <person name="Wu L."/>
            <person name="Ma J."/>
        </authorList>
    </citation>
    <scope>NUCLEOTIDE SEQUENCE [LARGE SCALE GENOMIC DNA]</scope>
    <source>
        <strain evidence="3">ICMP 6774ER</strain>
    </source>
</reference>
<dbReference type="EMBL" id="JBHUFV010000061">
    <property type="protein sequence ID" value="MFD1937528.1"/>
    <property type="molecule type" value="Genomic_DNA"/>
</dbReference>
<dbReference type="RefSeq" id="WP_379578795.1">
    <property type="nucleotide sequence ID" value="NZ_JBHUFV010000061.1"/>
</dbReference>